<evidence type="ECO:0000313" key="1">
    <source>
        <dbReference type="EMBL" id="KAI3919115.1"/>
    </source>
</evidence>
<evidence type="ECO:0000313" key="2">
    <source>
        <dbReference type="Proteomes" id="UP001202328"/>
    </source>
</evidence>
<accession>A0AAD4SSN0</accession>
<proteinExistence type="predicted"/>
<dbReference type="EMBL" id="JAJJMB010008936">
    <property type="protein sequence ID" value="KAI3919115.1"/>
    <property type="molecule type" value="Genomic_DNA"/>
</dbReference>
<protein>
    <submittedName>
        <fullName evidence="1">Uncharacterized protein</fullName>
    </submittedName>
</protein>
<reference evidence="1" key="1">
    <citation type="submission" date="2022-04" db="EMBL/GenBank/DDBJ databases">
        <title>A functionally conserved STORR gene fusion in Papaver species that diverged 16.8 million years ago.</title>
        <authorList>
            <person name="Catania T."/>
        </authorList>
    </citation>
    <scope>NUCLEOTIDE SEQUENCE</scope>
    <source>
        <strain evidence="1">S-188037</strain>
    </source>
</reference>
<keyword evidence="2" id="KW-1185">Reference proteome</keyword>
<dbReference type="Proteomes" id="UP001202328">
    <property type="component" value="Unassembled WGS sequence"/>
</dbReference>
<name>A0AAD4SSN0_9MAGN</name>
<sequence length="91" mass="10081">MKAITLKYVLCAATRASDAKDLVLFLEVSQGNLELCNSIRKLRTIGQPVFGKIPWLLPVPATSTATTTASIFVDATITDWLRSYFARKKFS</sequence>
<gene>
    <name evidence="1" type="ORF">MKW98_016668</name>
</gene>
<comment type="caution">
    <text evidence="1">The sequence shown here is derived from an EMBL/GenBank/DDBJ whole genome shotgun (WGS) entry which is preliminary data.</text>
</comment>
<dbReference type="AlphaFoldDB" id="A0AAD4SSN0"/>
<organism evidence="1 2">
    <name type="scientific">Papaver atlanticum</name>
    <dbReference type="NCBI Taxonomy" id="357466"/>
    <lineage>
        <taxon>Eukaryota</taxon>
        <taxon>Viridiplantae</taxon>
        <taxon>Streptophyta</taxon>
        <taxon>Embryophyta</taxon>
        <taxon>Tracheophyta</taxon>
        <taxon>Spermatophyta</taxon>
        <taxon>Magnoliopsida</taxon>
        <taxon>Ranunculales</taxon>
        <taxon>Papaveraceae</taxon>
        <taxon>Papaveroideae</taxon>
        <taxon>Papaver</taxon>
    </lineage>
</organism>